<evidence type="ECO:0000313" key="2">
    <source>
        <dbReference type="Proteomes" id="UP001051844"/>
    </source>
</evidence>
<sequence>MATAEFGTVIGVIEVIDQSGRTRNTMPLRAGVHGRLRLPGAERCLVAAWSPYVTLRPTVVTARSEEIDFGRLVATGAAASATGSRSKGWLRLWHRSAGQWVPYELPAASDADTFTGPRPVTPPLSETPGDAWVLQAKVGRGRPACTVVPGNTAIVLRAAAGRYVGRVEVWPAADSGFTLLEALRAGRMEWAKTIESIWWDEAPAMAAGRRSGPSLFDLAVGYLYVLRGEPQELERRLEQMGSGVRANALTGPDVAALRLWLALRTRRAGDAVAELERIDEERLLPAVAEGLRILSDLPPPTAAREAWSRLTLPHWLPPYLNATAPTTFTQYTAAAPDRPSRRPARDEVALPTGEVWTFTLSAAQAGGGGHVRWSLPERAPWEIAAAAAEAPSETQFQRADGRWVLTARHEDPRLLWEVSVHLLTGPADVSVTFTTPHAAHILFTNEAAGDLDRELRRWIDNHDGDQGLRFTLQSSAQRTGPLPPRAWGSWLPLLHESIRNTASGELGSWGE</sequence>
<comment type="caution">
    <text evidence="1">The sequence shown here is derived from an EMBL/GenBank/DDBJ whole genome shotgun (WGS) entry which is preliminary data.</text>
</comment>
<proteinExistence type="predicted"/>
<gene>
    <name evidence="1" type="ORF">ScoT_09980</name>
</gene>
<accession>A0AA37FBG7</accession>
<dbReference type="Proteomes" id="UP001051844">
    <property type="component" value="Unassembled WGS sequence"/>
</dbReference>
<dbReference type="EMBL" id="BNDZ01000003">
    <property type="protein sequence ID" value="GHI44824.1"/>
    <property type="molecule type" value="Genomic_DNA"/>
</dbReference>
<name>A0AA37FBG7_9ACTN</name>
<organism evidence="1 2">
    <name type="scientific">Streptomyces albidoflavus</name>
    <dbReference type="NCBI Taxonomy" id="1886"/>
    <lineage>
        <taxon>Bacteria</taxon>
        <taxon>Bacillati</taxon>
        <taxon>Actinomycetota</taxon>
        <taxon>Actinomycetes</taxon>
        <taxon>Kitasatosporales</taxon>
        <taxon>Streptomycetaceae</taxon>
        <taxon>Streptomyces</taxon>
        <taxon>Streptomyces albidoflavus group</taxon>
    </lineage>
</organism>
<dbReference type="AlphaFoldDB" id="A0AA37FBG7"/>
<reference evidence="1" key="1">
    <citation type="submission" date="2022-09" db="EMBL/GenBank/DDBJ databases">
        <title>Whole genome shotgun sequence of Streptomyces albidoflavus NBRC 12854.</title>
        <authorList>
            <person name="Komaki H."/>
            <person name="Tamura T."/>
        </authorList>
    </citation>
    <scope>NUCLEOTIDE SEQUENCE</scope>
    <source>
        <strain evidence="1">NBRC 12854</strain>
    </source>
</reference>
<evidence type="ECO:0000313" key="1">
    <source>
        <dbReference type="EMBL" id="GHI44824.1"/>
    </source>
</evidence>
<protein>
    <submittedName>
        <fullName evidence="1">Uncharacterized protein</fullName>
    </submittedName>
</protein>